<gene>
    <name evidence="2" type="ORF">SAMN04488063_0467</name>
</gene>
<organism evidence="2 3">
    <name type="scientific">Halopelagius inordinatus</name>
    <dbReference type="NCBI Taxonomy" id="553467"/>
    <lineage>
        <taxon>Archaea</taxon>
        <taxon>Methanobacteriati</taxon>
        <taxon>Methanobacteriota</taxon>
        <taxon>Stenosarchaea group</taxon>
        <taxon>Halobacteria</taxon>
        <taxon>Halobacteriales</taxon>
        <taxon>Haloferacaceae</taxon>
    </lineage>
</organism>
<accession>A0A1I2M1Z9</accession>
<dbReference type="Proteomes" id="UP000198876">
    <property type="component" value="Unassembled WGS sequence"/>
</dbReference>
<protein>
    <submittedName>
        <fullName evidence="2">Uncharacterized protein</fullName>
    </submittedName>
</protein>
<keyword evidence="1" id="KW-0472">Membrane</keyword>
<evidence type="ECO:0000313" key="2">
    <source>
        <dbReference type="EMBL" id="SFF83567.1"/>
    </source>
</evidence>
<dbReference type="AlphaFoldDB" id="A0A1I2M1Z9"/>
<name>A0A1I2M1Z9_9EURY</name>
<proteinExistence type="predicted"/>
<evidence type="ECO:0000256" key="1">
    <source>
        <dbReference type="SAM" id="Phobius"/>
    </source>
</evidence>
<feature type="transmembrane region" description="Helical" evidence="1">
    <location>
        <begin position="24"/>
        <end position="46"/>
    </location>
</feature>
<reference evidence="3" key="1">
    <citation type="submission" date="2016-10" db="EMBL/GenBank/DDBJ databases">
        <authorList>
            <person name="Varghese N."/>
            <person name="Submissions S."/>
        </authorList>
    </citation>
    <scope>NUCLEOTIDE SEQUENCE [LARGE SCALE GENOMIC DNA]</scope>
    <source>
        <strain evidence="3">CGMCC 1.7739</strain>
    </source>
</reference>
<keyword evidence="1" id="KW-1133">Transmembrane helix</keyword>
<sequence length="63" mass="7240">MVLIESQLSRDFFGWLGSKLQTPIHVWSFLFQIFSVLPVSIFQPFFDFPSSVSKPVTHTVVSH</sequence>
<keyword evidence="3" id="KW-1185">Reference proteome</keyword>
<dbReference type="EMBL" id="FOOQ01000001">
    <property type="protein sequence ID" value="SFF83567.1"/>
    <property type="molecule type" value="Genomic_DNA"/>
</dbReference>
<keyword evidence="1" id="KW-0812">Transmembrane</keyword>
<evidence type="ECO:0000313" key="3">
    <source>
        <dbReference type="Proteomes" id="UP000198876"/>
    </source>
</evidence>